<dbReference type="InterPro" id="IPR009430">
    <property type="entry name" value="GvpL/GvpF"/>
</dbReference>
<name>A0ABN2RMK8_9ACTN</name>
<evidence type="ECO:0000256" key="3">
    <source>
        <dbReference type="ARBA" id="ARBA00035643"/>
    </source>
</evidence>
<evidence type="ECO:0000313" key="5">
    <source>
        <dbReference type="Proteomes" id="UP001499854"/>
    </source>
</evidence>
<sequence length="261" mass="28686">MTADHVWLYAVVSADGPPLPDTSGVAGESPYLVPGPGVAAVAGRVPRADFDEEPLRARLEDVAWLDRTVRTHHRVIAALATTRPVLPMRYATVYREDSGVSAMLSAHRDELLAILERITGCTEWGVKIYLAHASSALSDSDSVQPADEQRPGTAYLLRRKAQRWDRQETLRLAADEVGRFHGALAATAVERARHPLQDSETSGRREPMLLNGAYLVADEHLPTWEKMIASFVADHDELSVEVTGPWPAYSFTDLGGRPEET</sequence>
<protein>
    <submittedName>
        <fullName evidence="4">GvpL/GvpF family gas vesicle protein</fullName>
    </submittedName>
</protein>
<reference evidence="4 5" key="1">
    <citation type="journal article" date="2019" name="Int. J. Syst. Evol. Microbiol.">
        <title>The Global Catalogue of Microorganisms (GCM) 10K type strain sequencing project: providing services to taxonomists for standard genome sequencing and annotation.</title>
        <authorList>
            <consortium name="The Broad Institute Genomics Platform"/>
            <consortium name="The Broad Institute Genome Sequencing Center for Infectious Disease"/>
            <person name="Wu L."/>
            <person name="Ma J."/>
        </authorList>
    </citation>
    <scope>NUCLEOTIDE SEQUENCE [LARGE SCALE GENOMIC DNA]</scope>
    <source>
        <strain evidence="4 5">JCM 16013</strain>
    </source>
</reference>
<organism evidence="4 5">
    <name type="scientific">Catenulispora subtropica</name>
    <dbReference type="NCBI Taxonomy" id="450798"/>
    <lineage>
        <taxon>Bacteria</taxon>
        <taxon>Bacillati</taxon>
        <taxon>Actinomycetota</taxon>
        <taxon>Actinomycetes</taxon>
        <taxon>Catenulisporales</taxon>
        <taxon>Catenulisporaceae</taxon>
        <taxon>Catenulispora</taxon>
    </lineage>
</organism>
<dbReference type="EMBL" id="BAAAQM010000017">
    <property type="protein sequence ID" value="GAA1971640.1"/>
    <property type="molecule type" value="Genomic_DNA"/>
</dbReference>
<evidence type="ECO:0000256" key="1">
    <source>
        <dbReference type="ARBA" id="ARBA00022987"/>
    </source>
</evidence>
<keyword evidence="1" id="KW-0304">Gas vesicle</keyword>
<dbReference type="PANTHER" id="PTHR36852">
    <property type="entry name" value="PROTEIN GVPL 2"/>
    <property type="match status" value="1"/>
</dbReference>
<comment type="similarity">
    <text evidence="3">Belongs to the gas vesicle GvpF/GvpL family.</text>
</comment>
<gene>
    <name evidence="4" type="ORF">GCM10009838_33760</name>
</gene>
<evidence type="ECO:0000313" key="4">
    <source>
        <dbReference type="EMBL" id="GAA1971640.1"/>
    </source>
</evidence>
<dbReference type="PANTHER" id="PTHR36852:SF1">
    <property type="entry name" value="PROTEIN GVPL 2"/>
    <property type="match status" value="1"/>
</dbReference>
<comment type="subcellular location">
    <subcellularLocation>
        <location evidence="2">Gas vesicle</location>
    </subcellularLocation>
</comment>
<accession>A0ABN2RMK8</accession>
<dbReference type="Proteomes" id="UP001499854">
    <property type="component" value="Unassembled WGS sequence"/>
</dbReference>
<evidence type="ECO:0000256" key="2">
    <source>
        <dbReference type="ARBA" id="ARBA00035108"/>
    </source>
</evidence>
<dbReference type="RefSeq" id="WP_344657978.1">
    <property type="nucleotide sequence ID" value="NZ_BAAAQM010000017.1"/>
</dbReference>
<proteinExistence type="inferred from homology"/>
<comment type="caution">
    <text evidence="4">The sequence shown here is derived from an EMBL/GenBank/DDBJ whole genome shotgun (WGS) entry which is preliminary data.</text>
</comment>
<keyword evidence="5" id="KW-1185">Reference proteome</keyword>
<dbReference type="Pfam" id="PF06386">
    <property type="entry name" value="GvpL_GvpF"/>
    <property type="match status" value="1"/>
</dbReference>